<dbReference type="InterPro" id="IPR002575">
    <property type="entry name" value="Aminoglycoside_PTrfase"/>
</dbReference>
<name>A0ABS1YI70_9ACTN</name>
<dbReference type="Proteomes" id="UP000622245">
    <property type="component" value="Unassembled WGS sequence"/>
</dbReference>
<evidence type="ECO:0000259" key="1">
    <source>
        <dbReference type="Pfam" id="PF01636"/>
    </source>
</evidence>
<dbReference type="Gene3D" id="3.90.1200.10">
    <property type="match status" value="1"/>
</dbReference>
<gene>
    <name evidence="2" type="ORF">JM949_17160</name>
</gene>
<evidence type="ECO:0000313" key="3">
    <source>
        <dbReference type="Proteomes" id="UP000622245"/>
    </source>
</evidence>
<dbReference type="SUPFAM" id="SSF56112">
    <property type="entry name" value="Protein kinase-like (PK-like)"/>
    <property type="match status" value="1"/>
</dbReference>
<keyword evidence="3" id="KW-1185">Reference proteome</keyword>
<dbReference type="InterPro" id="IPR011009">
    <property type="entry name" value="Kinase-like_dom_sf"/>
</dbReference>
<accession>A0ABS1YI70</accession>
<comment type="caution">
    <text evidence="2">The sequence shown here is derived from an EMBL/GenBank/DDBJ whole genome shotgun (WGS) entry which is preliminary data.</text>
</comment>
<evidence type="ECO:0000313" key="2">
    <source>
        <dbReference type="EMBL" id="MBM0277003.1"/>
    </source>
</evidence>
<dbReference type="Pfam" id="PF01636">
    <property type="entry name" value="APH"/>
    <property type="match status" value="1"/>
</dbReference>
<organism evidence="2 3">
    <name type="scientific">Micromonospora tarensis</name>
    <dbReference type="NCBI Taxonomy" id="2806100"/>
    <lineage>
        <taxon>Bacteria</taxon>
        <taxon>Bacillati</taxon>
        <taxon>Actinomycetota</taxon>
        <taxon>Actinomycetes</taxon>
        <taxon>Micromonosporales</taxon>
        <taxon>Micromonosporaceae</taxon>
        <taxon>Micromonospora</taxon>
    </lineage>
</organism>
<protein>
    <submittedName>
        <fullName evidence="2">Aminoglycoside phosphotransferase family protein</fullName>
    </submittedName>
</protein>
<reference evidence="2 3" key="1">
    <citation type="submission" date="2021-01" db="EMBL/GenBank/DDBJ databases">
        <title>Draft genome sequence of Micromonospora sp. strain STR1s_6.</title>
        <authorList>
            <person name="Karlyshev A."/>
            <person name="Jawad R."/>
        </authorList>
    </citation>
    <scope>NUCLEOTIDE SEQUENCE [LARGE SCALE GENOMIC DNA]</scope>
    <source>
        <strain evidence="2 3">STR1S-6</strain>
    </source>
</reference>
<sequence length="297" mass="31828">MTEPESPLEQARVACVIAGLDPSGLQPMRLHSNAVFSLPGQVVVRVGAGADAVGRAGRAVMVTRWLAGQHFPTVVPVGGISQPVVVAGGSAQGIPVTFWEMADVGPDPASVPAIGLGRLLARLHQLCPPFVLPRFRPLERLAAAVRESGWLAAPDRQWIEERTADLEACLNRTEFRLGWGLVHGDAQLNNVFLSRAGSLLGDWDNVSTAPREWDLVPAAVEQRFGGSPRLLTELLAAYGADPTLDPGWAVLCDIYELRSVAAHIRRAPVSPPHARQAALRIASLRRGDRGVRWSAVG</sequence>
<dbReference type="EMBL" id="JAEVHL010000080">
    <property type="protein sequence ID" value="MBM0277003.1"/>
    <property type="molecule type" value="Genomic_DNA"/>
</dbReference>
<feature type="domain" description="Aminoglycoside phosphotransferase" evidence="1">
    <location>
        <begin position="40"/>
        <end position="246"/>
    </location>
</feature>
<proteinExistence type="predicted"/>
<dbReference type="RefSeq" id="WP_203149451.1">
    <property type="nucleotide sequence ID" value="NZ_JAEVHL010000080.1"/>
</dbReference>